<feature type="transmembrane region" description="Helical" evidence="1">
    <location>
        <begin position="405"/>
        <end position="422"/>
    </location>
</feature>
<keyword evidence="1" id="KW-0472">Membrane</keyword>
<evidence type="ECO:0000313" key="3">
    <source>
        <dbReference type="Proteomes" id="UP000241222"/>
    </source>
</evidence>
<feature type="transmembrane region" description="Helical" evidence="1">
    <location>
        <begin position="29"/>
        <end position="51"/>
    </location>
</feature>
<feature type="transmembrane region" description="Helical" evidence="1">
    <location>
        <begin position="231"/>
        <end position="249"/>
    </location>
</feature>
<keyword evidence="1" id="KW-0812">Transmembrane</keyword>
<reference evidence="2 3" key="1">
    <citation type="submission" date="2018-03" db="EMBL/GenBank/DDBJ databases">
        <title>Whole genome sequencing of Histamine producing bacteria.</title>
        <authorList>
            <person name="Butler K."/>
        </authorList>
    </citation>
    <scope>NUCLEOTIDE SEQUENCE [LARGE SCALE GENOMIC DNA]</scope>
    <source>
        <strain evidence="2 3">JCM 13586</strain>
    </source>
</reference>
<dbReference type="AlphaFoldDB" id="A0A2T3INB0"/>
<dbReference type="EMBL" id="PYMH01000018">
    <property type="protein sequence ID" value="PSU29833.1"/>
    <property type="molecule type" value="Genomic_DNA"/>
</dbReference>
<keyword evidence="3" id="KW-1185">Reference proteome</keyword>
<sequence length="431" mass="49847">MSSTFFWSWISIQLLLILYVNYKSKSVINAFTLSTIVYFGSYAYPYLYVLGYTETLFNESLFYSDFASSAIWSYFWFKSSLDFAYFLMANFYQKRNNIIHYNDVSEVLKLEKITRLYKMIGGGVVLTLYFLSFIMFIIGAGGINEFLFPVSRFNFSNEKIVNLAYIISLLTYFYSLLRHYNYRKNHVLVIFGMLYVLIYPMSLSGRAVVLPFVMMIIAAYFSDNGLGKLKLLFLFSLISAFYINALYVRNNGVGIDNFIIGFVTTYEDIPFLFDFFFATVSGFATTTVTHSGLFDGTIDVIPNPILFLIYISPIPSLFLPTELFVPYQSLTPHFGFSIGINSDIVSESMLWFGMNGVIFIGFILGWVTRYVDWRTLSKDMIAKLIFFSYTYLILMSNIASMRASSRFIILFLTFILLRWILIKFTRITKGS</sequence>
<dbReference type="Proteomes" id="UP000241222">
    <property type="component" value="Unassembled WGS sequence"/>
</dbReference>
<dbReference type="RefSeq" id="WP_107351393.1">
    <property type="nucleotide sequence ID" value="NZ_PYMH01000018.1"/>
</dbReference>
<accession>A0A2T3INB0</accession>
<comment type="caution">
    <text evidence="2">The sequence shown here is derived from an EMBL/GenBank/DDBJ whole genome shotgun (WGS) entry which is preliminary data.</text>
</comment>
<organism evidence="2 3">
    <name type="scientific">Photobacterium lutimaris</name>
    <dbReference type="NCBI Taxonomy" id="388278"/>
    <lineage>
        <taxon>Bacteria</taxon>
        <taxon>Pseudomonadati</taxon>
        <taxon>Pseudomonadota</taxon>
        <taxon>Gammaproteobacteria</taxon>
        <taxon>Vibrionales</taxon>
        <taxon>Vibrionaceae</taxon>
        <taxon>Photobacterium</taxon>
    </lineage>
</organism>
<feature type="transmembrane region" description="Helical" evidence="1">
    <location>
        <begin position="380"/>
        <end position="399"/>
    </location>
</feature>
<feature type="transmembrane region" description="Helical" evidence="1">
    <location>
        <begin position="269"/>
        <end position="293"/>
    </location>
</feature>
<feature type="transmembrane region" description="Helical" evidence="1">
    <location>
        <begin position="119"/>
        <end position="140"/>
    </location>
</feature>
<keyword evidence="1" id="KW-1133">Transmembrane helix</keyword>
<evidence type="ECO:0000313" key="2">
    <source>
        <dbReference type="EMBL" id="PSU29833.1"/>
    </source>
</evidence>
<evidence type="ECO:0008006" key="4">
    <source>
        <dbReference type="Google" id="ProtNLM"/>
    </source>
</evidence>
<feature type="transmembrane region" description="Helical" evidence="1">
    <location>
        <begin position="6"/>
        <end position="22"/>
    </location>
</feature>
<gene>
    <name evidence="2" type="ORF">C9I99_24170</name>
</gene>
<name>A0A2T3INB0_9GAMM</name>
<feature type="transmembrane region" description="Helical" evidence="1">
    <location>
        <begin position="208"/>
        <end position="226"/>
    </location>
</feature>
<feature type="transmembrane region" description="Helical" evidence="1">
    <location>
        <begin position="349"/>
        <end position="368"/>
    </location>
</feature>
<feature type="transmembrane region" description="Helical" evidence="1">
    <location>
        <begin position="71"/>
        <end position="92"/>
    </location>
</feature>
<evidence type="ECO:0000256" key="1">
    <source>
        <dbReference type="SAM" id="Phobius"/>
    </source>
</evidence>
<protein>
    <recommendedName>
        <fullName evidence="4">Oligosaccharide repeat unit polymerase</fullName>
    </recommendedName>
</protein>
<feature type="transmembrane region" description="Helical" evidence="1">
    <location>
        <begin position="160"/>
        <end position="177"/>
    </location>
</feature>
<proteinExistence type="predicted"/>